<dbReference type="EMBL" id="FSQE01000008">
    <property type="protein sequence ID" value="SIN30728.1"/>
    <property type="molecule type" value="Genomic_DNA"/>
</dbReference>
<dbReference type="InterPro" id="IPR025751">
    <property type="entry name" value="RsbRD_N_dom"/>
</dbReference>
<accession>A0AB74FGT7</accession>
<sequence>MSMDRPDAHELCAAVAQRIERNEPDLTARIRAELPSYTRLSESEHRRTVHELARRLLTGIADREGPVAEHLQYTRRAALRRMQLGVSAYDMMRSFHIVSSGIWNALQTAPEANDALLLDLVEPLATWTEALTAAVVDAFIEEQPVRSVHEMKTRREFFAELGDRSRAERTAETARTLAFDVDGEFQALCSPRSVWPDTEVEMLQRTTRHLPGVVQCGVWGNVLVALVQDCDVENVLRSAQAISGASAEYGVGLARRGLAGAHQSCIDAERALRMARVQKLPAARFVDWWLEASLLDFQSQLAVLFDAVHETATKYPDLAEAVLVFADCGFSLARAARRLQVHPNSVAYRLTRWQQLSGADPRTFDGLARSVIACRLTCPV</sequence>
<protein>
    <submittedName>
        <fullName evidence="5">Sugar diacid utilization regulator</fullName>
    </submittedName>
</protein>
<dbReference type="RefSeq" id="WP_005113994.1">
    <property type="nucleotide sequence ID" value="NZ_AP028613.1"/>
</dbReference>
<reference evidence="5 6" key="1">
    <citation type="submission" date="2016-11" db="EMBL/GenBank/DDBJ databases">
        <authorList>
            <consortium name="Pathogen Informatics"/>
        </authorList>
    </citation>
    <scope>NUCLEOTIDE SEQUENCE [LARGE SCALE GENOMIC DNA]</scope>
    <source>
        <strain evidence="5 6">696</strain>
    </source>
</reference>
<dbReference type="InterPro" id="IPR025736">
    <property type="entry name" value="PucR_C-HTH_dom"/>
</dbReference>
<dbReference type="AlphaFoldDB" id="A0AB74FGT7"/>
<dbReference type="Pfam" id="PF17853">
    <property type="entry name" value="GGDEF_2"/>
    <property type="match status" value="1"/>
</dbReference>
<dbReference type="Pfam" id="PF14361">
    <property type="entry name" value="RsbRD_N"/>
    <property type="match status" value="1"/>
</dbReference>
<dbReference type="PANTHER" id="PTHR33744">
    <property type="entry name" value="CARBOHYDRATE DIACID REGULATOR"/>
    <property type="match status" value="1"/>
</dbReference>
<evidence type="ECO:0000313" key="5">
    <source>
        <dbReference type="EMBL" id="SIN30728.1"/>
    </source>
</evidence>
<dbReference type="InterPro" id="IPR042070">
    <property type="entry name" value="PucR_C-HTH_sf"/>
</dbReference>
<evidence type="ECO:0000259" key="4">
    <source>
        <dbReference type="Pfam" id="PF17853"/>
    </source>
</evidence>
<evidence type="ECO:0000256" key="1">
    <source>
        <dbReference type="ARBA" id="ARBA00006754"/>
    </source>
</evidence>
<dbReference type="PANTHER" id="PTHR33744:SF7">
    <property type="entry name" value="PUCR FAMILY TRANSCRIPTIONAL REGULATOR"/>
    <property type="match status" value="1"/>
</dbReference>
<feature type="domain" description="CdaR GGDEF-like" evidence="4">
    <location>
        <begin position="168"/>
        <end position="274"/>
    </location>
</feature>
<dbReference type="Pfam" id="PF13556">
    <property type="entry name" value="HTH_30"/>
    <property type="match status" value="1"/>
</dbReference>
<dbReference type="InterPro" id="IPR051448">
    <property type="entry name" value="CdaR-like_regulators"/>
</dbReference>
<feature type="domain" description="RsbT co-antagonist protein RsbRD N-terminal" evidence="3">
    <location>
        <begin position="26"/>
        <end position="143"/>
    </location>
</feature>
<gene>
    <name evidence="5" type="ORF">SAMEA2152244_03880</name>
</gene>
<evidence type="ECO:0000259" key="3">
    <source>
        <dbReference type="Pfam" id="PF14361"/>
    </source>
</evidence>
<proteinExistence type="inferred from homology"/>
<name>A0AB74FGT7_9MYCO</name>
<organism evidence="5 6">
    <name type="scientific">Mycobacteroides abscessus subsp. abscessus</name>
    <dbReference type="NCBI Taxonomy" id="1185650"/>
    <lineage>
        <taxon>Bacteria</taxon>
        <taxon>Bacillati</taxon>
        <taxon>Actinomycetota</taxon>
        <taxon>Actinomycetes</taxon>
        <taxon>Mycobacteriales</taxon>
        <taxon>Mycobacteriaceae</taxon>
        <taxon>Mycobacteroides</taxon>
        <taxon>Mycobacteroides abscessus</taxon>
    </lineage>
</organism>
<comment type="caution">
    <text evidence="5">The sequence shown here is derived from an EMBL/GenBank/DDBJ whole genome shotgun (WGS) entry which is preliminary data.</text>
</comment>
<feature type="domain" description="PucR C-terminal helix-turn-helix" evidence="2">
    <location>
        <begin position="318"/>
        <end position="375"/>
    </location>
</feature>
<dbReference type="GeneID" id="93377859"/>
<dbReference type="Gene3D" id="1.10.10.2840">
    <property type="entry name" value="PucR C-terminal helix-turn-helix domain"/>
    <property type="match status" value="1"/>
</dbReference>
<dbReference type="InterPro" id="IPR041522">
    <property type="entry name" value="CdaR_GGDEF"/>
</dbReference>
<dbReference type="Proteomes" id="UP000184831">
    <property type="component" value="Unassembled WGS sequence"/>
</dbReference>
<comment type="similarity">
    <text evidence="1">Belongs to the CdaR family.</text>
</comment>
<evidence type="ECO:0000313" key="6">
    <source>
        <dbReference type="Proteomes" id="UP000184831"/>
    </source>
</evidence>
<evidence type="ECO:0000259" key="2">
    <source>
        <dbReference type="Pfam" id="PF13556"/>
    </source>
</evidence>